<gene>
    <name evidence="8" type="ORF">H1016_04630</name>
</gene>
<evidence type="ECO:0000313" key="9">
    <source>
        <dbReference type="Proteomes" id="UP000646946"/>
    </source>
</evidence>
<evidence type="ECO:0000313" key="8">
    <source>
        <dbReference type="EMBL" id="HIK00795.1"/>
    </source>
</evidence>
<dbReference type="GO" id="GO:0044038">
    <property type="term" value="P:cell wall macromolecule biosynthetic process"/>
    <property type="evidence" value="ECO:0007669"/>
    <property type="project" value="TreeGrafter"/>
</dbReference>
<keyword evidence="3 8" id="KW-0808">Transferase</keyword>
<keyword evidence="2" id="KW-1003">Cell membrane</keyword>
<evidence type="ECO:0000256" key="4">
    <source>
        <dbReference type="ARBA" id="ARBA00022692"/>
    </source>
</evidence>
<evidence type="ECO:0000256" key="2">
    <source>
        <dbReference type="ARBA" id="ARBA00022475"/>
    </source>
</evidence>
<dbReference type="GO" id="GO:0016780">
    <property type="term" value="F:phosphotransferase activity, for other substituted phosphate groups"/>
    <property type="evidence" value="ECO:0007669"/>
    <property type="project" value="InterPro"/>
</dbReference>
<feature type="transmembrane region" description="Helical" evidence="7">
    <location>
        <begin position="101"/>
        <end position="132"/>
    </location>
</feature>
<comment type="caution">
    <text evidence="8">The sequence shown here is derived from an EMBL/GenBank/DDBJ whole genome shotgun (WGS) entry which is preliminary data.</text>
</comment>
<evidence type="ECO:0000256" key="3">
    <source>
        <dbReference type="ARBA" id="ARBA00022679"/>
    </source>
</evidence>
<evidence type="ECO:0000256" key="6">
    <source>
        <dbReference type="ARBA" id="ARBA00023136"/>
    </source>
</evidence>
<feature type="transmembrane region" description="Helical" evidence="7">
    <location>
        <begin position="166"/>
        <end position="183"/>
    </location>
</feature>
<keyword evidence="5 7" id="KW-1133">Transmembrane helix</keyword>
<evidence type="ECO:0000256" key="1">
    <source>
        <dbReference type="ARBA" id="ARBA00004651"/>
    </source>
</evidence>
<feature type="transmembrane region" description="Helical" evidence="7">
    <location>
        <begin position="6"/>
        <end position="27"/>
    </location>
</feature>
<keyword evidence="9" id="KW-1185">Reference proteome</keyword>
<feature type="transmembrane region" description="Helical" evidence="7">
    <location>
        <begin position="281"/>
        <end position="298"/>
    </location>
</feature>
<dbReference type="PANTHER" id="PTHR22926:SF3">
    <property type="entry name" value="UNDECAPRENYL-PHOSPHATE ALPHA-N-ACETYLGLUCOSAMINYL 1-PHOSPHATE TRANSFERASE"/>
    <property type="match status" value="1"/>
</dbReference>
<feature type="transmembrane region" description="Helical" evidence="7">
    <location>
        <begin position="195"/>
        <end position="215"/>
    </location>
</feature>
<comment type="subcellular location">
    <subcellularLocation>
        <location evidence="1">Cell membrane</location>
        <topology evidence="1">Multi-pass membrane protein</topology>
    </subcellularLocation>
</comment>
<feature type="transmembrane region" description="Helical" evidence="7">
    <location>
        <begin position="72"/>
        <end position="89"/>
    </location>
</feature>
<feature type="transmembrane region" description="Helical" evidence="7">
    <location>
        <begin position="138"/>
        <end position="159"/>
    </location>
</feature>
<dbReference type="Proteomes" id="UP000646946">
    <property type="component" value="Unassembled WGS sequence"/>
</dbReference>
<dbReference type="GO" id="GO:0071555">
    <property type="term" value="P:cell wall organization"/>
    <property type="evidence" value="ECO:0007669"/>
    <property type="project" value="TreeGrafter"/>
</dbReference>
<dbReference type="Pfam" id="PF00953">
    <property type="entry name" value="Glycos_transf_4"/>
    <property type="match status" value="1"/>
</dbReference>
<dbReference type="GO" id="GO:0005886">
    <property type="term" value="C:plasma membrane"/>
    <property type="evidence" value="ECO:0007669"/>
    <property type="project" value="UniProtKB-SubCell"/>
</dbReference>
<sequence length="299" mass="32611">METVDIALIMLAFLLSVTFTLLVIKRLNILGIVSEDLHKKERPRKPKIGGVGIAAAFTISIVAAYFLKSSFVFAIILLAFLTEATIGLIDDLLQFAPWRKLVLASFGAIPLLLLIPIEPFTIVILFFAVTIASNWTNMLAGFNGLESGLGAIMLFFIALSTPMQNAQIILLIYAAALVGFLIFNKYPAKIFPGDVGTLPIGTVLIAATLIGAPFYKLAILFIPHVVDAILKFTTFGVFSSAQTKPTEVRAGFLTPPKNGNKSYLSLSRVILKFKPLREWELVSVIWGLEILLGMVTIIV</sequence>
<organism evidence="8 9">
    <name type="scientific">Candidatus Naiadarchaeum limnaeum</name>
    <dbReference type="NCBI Taxonomy" id="2756139"/>
    <lineage>
        <taxon>Archaea</taxon>
        <taxon>Candidatus Undinarchaeota</taxon>
        <taxon>Candidatus Undinarchaeia</taxon>
        <taxon>Candidatus Naiadarchaeales</taxon>
        <taxon>Candidatus Naiadarchaeaceae</taxon>
        <taxon>Candidatus Naiadarchaeum</taxon>
    </lineage>
</organism>
<reference evidence="8 9" key="1">
    <citation type="journal article" name="Nat. Commun.">
        <title>Undinarchaeota illuminate DPANN phylogeny and the impact of gene transfer on archaeal evolution.</title>
        <authorList>
            <person name="Dombrowski N."/>
            <person name="Williams T.A."/>
            <person name="Sun J."/>
            <person name="Woodcroft B.J."/>
            <person name="Lee J.H."/>
            <person name="Minh B.Q."/>
            <person name="Rinke C."/>
            <person name="Spang A."/>
        </authorList>
    </citation>
    <scope>NUCLEOTIDE SEQUENCE [LARGE SCALE GENOMIC DNA]</scope>
    <source>
        <strain evidence="8">MAG_bin1129</strain>
    </source>
</reference>
<dbReference type="InterPro" id="IPR000715">
    <property type="entry name" value="Glycosyl_transferase_4"/>
</dbReference>
<keyword evidence="6 7" id="KW-0472">Membrane</keyword>
<accession>A0A832V5U1</accession>
<dbReference type="PANTHER" id="PTHR22926">
    <property type="entry name" value="PHOSPHO-N-ACETYLMURAMOYL-PENTAPEPTIDE-TRANSFERASE"/>
    <property type="match status" value="1"/>
</dbReference>
<keyword evidence="4 7" id="KW-0812">Transmembrane</keyword>
<protein>
    <submittedName>
        <fullName evidence="8">Glycosyl transferase</fullName>
    </submittedName>
</protein>
<evidence type="ECO:0000256" key="5">
    <source>
        <dbReference type="ARBA" id="ARBA00022989"/>
    </source>
</evidence>
<name>A0A832V5U1_9ARCH</name>
<feature type="transmembrane region" description="Helical" evidence="7">
    <location>
        <begin position="48"/>
        <end position="66"/>
    </location>
</feature>
<dbReference type="EMBL" id="DVAB01000038">
    <property type="protein sequence ID" value="HIK00795.1"/>
    <property type="molecule type" value="Genomic_DNA"/>
</dbReference>
<dbReference type="AlphaFoldDB" id="A0A832V5U1"/>
<proteinExistence type="predicted"/>
<evidence type="ECO:0000256" key="7">
    <source>
        <dbReference type="SAM" id="Phobius"/>
    </source>
</evidence>